<evidence type="ECO:0000256" key="8">
    <source>
        <dbReference type="ARBA" id="ARBA00022982"/>
    </source>
</evidence>
<keyword evidence="5" id="KW-0349">Heme</keyword>
<dbReference type="RefSeq" id="WP_144305972.1">
    <property type="nucleotide sequence ID" value="NZ_QMIF01000009.1"/>
</dbReference>
<reference evidence="13 14" key="1">
    <citation type="submission" date="2018-06" db="EMBL/GenBank/DDBJ databases">
        <title>Complete genome of Desulfovibrio marinus P48SEP.</title>
        <authorList>
            <person name="Crispim J.S."/>
            <person name="Vidigal P.M.P."/>
            <person name="Silva L.C.F."/>
            <person name="Araujo L.C."/>
            <person name="Laguardia C.N."/>
            <person name="Dias R.S."/>
            <person name="Sousa M.P."/>
            <person name="Paula S.O."/>
            <person name="Silva C."/>
        </authorList>
    </citation>
    <scope>NUCLEOTIDE SEQUENCE [LARGE SCALE GENOMIC DNA]</scope>
    <source>
        <strain evidence="13 14">P48SEP</strain>
    </source>
</reference>
<evidence type="ECO:0000256" key="5">
    <source>
        <dbReference type="ARBA" id="ARBA00022617"/>
    </source>
</evidence>
<dbReference type="GO" id="GO:0016682">
    <property type="term" value="F:oxidoreductase activity, acting on diphenols and related substances as donors, oxygen as acceptor"/>
    <property type="evidence" value="ECO:0007669"/>
    <property type="project" value="TreeGrafter"/>
</dbReference>
<dbReference type="AlphaFoldDB" id="A0A6P1ZIE6"/>
<feature type="transmembrane region" description="Helical" evidence="12">
    <location>
        <begin position="193"/>
        <end position="217"/>
    </location>
</feature>
<keyword evidence="10" id="KW-0408">Iron</keyword>
<dbReference type="GO" id="GO:0070069">
    <property type="term" value="C:cytochrome complex"/>
    <property type="evidence" value="ECO:0007669"/>
    <property type="project" value="TreeGrafter"/>
</dbReference>
<feature type="transmembrane region" description="Helical" evidence="12">
    <location>
        <begin position="223"/>
        <end position="243"/>
    </location>
</feature>
<feature type="transmembrane region" description="Helical" evidence="12">
    <location>
        <begin position="113"/>
        <end position="138"/>
    </location>
</feature>
<evidence type="ECO:0000256" key="9">
    <source>
        <dbReference type="ARBA" id="ARBA00022989"/>
    </source>
</evidence>
<keyword evidence="8" id="KW-0249">Electron transport</keyword>
<evidence type="ECO:0000313" key="13">
    <source>
        <dbReference type="EMBL" id="TVM32789.1"/>
    </source>
</evidence>
<dbReference type="Pfam" id="PF02322">
    <property type="entry name" value="Cyt_bd_oxida_II"/>
    <property type="match status" value="1"/>
</dbReference>
<evidence type="ECO:0000256" key="4">
    <source>
        <dbReference type="ARBA" id="ARBA00022475"/>
    </source>
</evidence>
<keyword evidence="11 12" id="KW-0472">Membrane</keyword>
<sequence>MLETIWFILWGVLWALYFVLDGFDLGIGMLMPFLAKDERDRRIMYNAQGPFWDGNEVWLITAGGVTFAAFPGTYAVLFSSLYTPLLLLLFALIIRGVTFEFRHLGETARWKRLWDICHFLGSFLAALLLGVAFANIFMGIPIDAQGVNQGNLLSLLNSYGLIGGIVFVLVFCFHGSLWLSVKASGEMEQRAKATARGLWFIVAIGAVVFLFFSAVFTKLYDNYLANPVLFLIPIGAVVGLLLSRMALGQNKQAQAFLWSGLFILCVAFFGIAGIYPALLPSSLNPAYSMTISNSSSSTLTLQIMLGVALVMVPIVLIYQLWVYKHFSYKLETDEDLYY</sequence>
<dbReference type="NCBIfam" id="TIGR00203">
    <property type="entry name" value="cydB"/>
    <property type="match status" value="1"/>
</dbReference>
<dbReference type="Proteomes" id="UP000434052">
    <property type="component" value="Unassembled WGS sequence"/>
</dbReference>
<keyword evidence="6 12" id="KW-0812">Transmembrane</keyword>
<evidence type="ECO:0000256" key="3">
    <source>
        <dbReference type="ARBA" id="ARBA00022448"/>
    </source>
</evidence>
<dbReference type="InterPro" id="IPR003317">
    <property type="entry name" value="Cyt-d_oxidase_su2"/>
</dbReference>
<evidence type="ECO:0000256" key="2">
    <source>
        <dbReference type="ARBA" id="ARBA00007543"/>
    </source>
</evidence>
<dbReference type="PANTHER" id="PTHR43141">
    <property type="entry name" value="CYTOCHROME BD2 SUBUNIT II"/>
    <property type="match status" value="1"/>
</dbReference>
<dbReference type="GO" id="GO:0046872">
    <property type="term" value="F:metal ion binding"/>
    <property type="evidence" value="ECO:0007669"/>
    <property type="project" value="UniProtKB-KW"/>
</dbReference>
<evidence type="ECO:0000313" key="14">
    <source>
        <dbReference type="Proteomes" id="UP000434052"/>
    </source>
</evidence>
<evidence type="ECO:0000256" key="10">
    <source>
        <dbReference type="ARBA" id="ARBA00023004"/>
    </source>
</evidence>
<evidence type="ECO:0000256" key="7">
    <source>
        <dbReference type="ARBA" id="ARBA00022723"/>
    </source>
</evidence>
<proteinExistence type="inferred from homology"/>
<comment type="subcellular location">
    <subcellularLocation>
        <location evidence="1">Cell membrane</location>
        <topology evidence="1">Multi-pass membrane protein</topology>
    </subcellularLocation>
</comment>
<feature type="transmembrane region" description="Helical" evidence="12">
    <location>
        <begin position="158"/>
        <end position="181"/>
    </location>
</feature>
<feature type="transmembrane region" description="Helical" evidence="12">
    <location>
        <begin position="255"/>
        <end position="279"/>
    </location>
</feature>
<organism evidence="13 14">
    <name type="scientific">Oceanidesulfovibrio marinus</name>
    <dbReference type="NCBI Taxonomy" id="370038"/>
    <lineage>
        <taxon>Bacteria</taxon>
        <taxon>Pseudomonadati</taxon>
        <taxon>Thermodesulfobacteriota</taxon>
        <taxon>Desulfovibrionia</taxon>
        <taxon>Desulfovibrionales</taxon>
        <taxon>Desulfovibrionaceae</taxon>
        <taxon>Oceanidesulfovibrio</taxon>
    </lineage>
</organism>
<keyword evidence="7" id="KW-0479">Metal-binding</keyword>
<comment type="caution">
    <text evidence="13">The sequence shown here is derived from an EMBL/GenBank/DDBJ whole genome shotgun (WGS) entry which is preliminary data.</text>
</comment>
<dbReference type="GO" id="GO:0009055">
    <property type="term" value="F:electron transfer activity"/>
    <property type="evidence" value="ECO:0007669"/>
    <property type="project" value="TreeGrafter"/>
</dbReference>
<evidence type="ECO:0000256" key="12">
    <source>
        <dbReference type="SAM" id="Phobius"/>
    </source>
</evidence>
<dbReference type="OrthoDB" id="9776710at2"/>
<accession>A0A6P1ZIE6</accession>
<feature type="transmembrane region" description="Helical" evidence="12">
    <location>
        <begin position="81"/>
        <end position="101"/>
    </location>
</feature>
<evidence type="ECO:0000256" key="6">
    <source>
        <dbReference type="ARBA" id="ARBA00022692"/>
    </source>
</evidence>
<name>A0A6P1ZIE6_9BACT</name>
<dbReference type="GO" id="GO:0005886">
    <property type="term" value="C:plasma membrane"/>
    <property type="evidence" value="ECO:0007669"/>
    <property type="project" value="UniProtKB-SubCell"/>
</dbReference>
<keyword evidence="4" id="KW-1003">Cell membrane</keyword>
<keyword evidence="9 12" id="KW-1133">Transmembrane helix</keyword>
<comment type="similarity">
    <text evidence="2">Belongs to the cytochrome ubiquinol oxidase subunit 2 family.</text>
</comment>
<feature type="transmembrane region" description="Helical" evidence="12">
    <location>
        <begin position="299"/>
        <end position="321"/>
    </location>
</feature>
<evidence type="ECO:0000256" key="11">
    <source>
        <dbReference type="ARBA" id="ARBA00023136"/>
    </source>
</evidence>
<dbReference type="PANTHER" id="PTHR43141:SF5">
    <property type="entry name" value="CYTOCHROME BD-I UBIQUINOL OXIDASE SUBUNIT 2"/>
    <property type="match status" value="1"/>
</dbReference>
<gene>
    <name evidence="13" type="primary">cydB</name>
    <name evidence="13" type="ORF">DQK91_13850</name>
</gene>
<keyword evidence="3" id="KW-0813">Transport</keyword>
<dbReference type="EMBL" id="QMIF01000009">
    <property type="protein sequence ID" value="TVM32789.1"/>
    <property type="molecule type" value="Genomic_DNA"/>
</dbReference>
<dbReference type="GO" id="GO:0019646">
    <property type="term" value="P:aerobic electron transport chain"/>
    <property type="evidence" value="ECO:0007669"/>
    <property type="project" value="TreeGrafter"/>
</dbReference>
<protein>
    <submittedName>
        <fullName evidence="13">Cytochrome d ubiquinol oxidase subunit II</fullName>
    </submittedName>
</protein>
<feature type="transmembrane region" description="Helical" evidence="12">
    <location>
        <begin position="6"/>
        <end position="35"/>
    </location>
</feature>
<evidence type="ECO:0000256" key="1">
    <source>
        <dbReference type="ARBA" id="ARBA00004651"/>
    </source>
</evidence>
<dbReference type="PIRSF" id="PIRSF000267">
    <property type="entry name" value="Cyt_oxidse_sub2"/>
    <property type="match status" value="1"/>
</dbReference>